<comment type="caution">
    <text evidence="1">The sequence shown here is derived from an EMBL/GenBank/DDBJ whole genome shotgun (WGS) entry which is preliminary data.</text>
</comment>
<reference evidence="1 2" key="1">
    <citation type="journal article" date="2016" name="Genome Announc.">
        <title>Draft Genome Sequence of Criibacterium bergeronii gen. nov., sp. nov., Strain CCRI-22567T, Isolated from a Vaginal Sample from a Woman with Bacterial Vaginosis.</title>
        <authorList>
            <person name="Maheux A.F."/>
            <person name="Berube E."/>
            <person name="Boudreau D.K."/>
            <person name="Raymond F."/>
            <person name="Corbeil J."/>
            <person name="Roy P.H."/>
            <person name="Boissinot M."/>
            <person name="Omar R.F."/>
        </authorList>
    </citation>
    <scope>NUCLEOTIDE SEQUENCE [LARGE SCALE GENOMIC DNA]</scope>
    <source>
        <strain evidence="1 2">CCRI-22567</strain>
    </source>
</reference>
<dbReference type="AlphaFoldDB" id="A0A371IJR5"/>
<name>A0A371IJR5_9FIRM</name>
<protein>
    <submittedName>
        <fullName evidence="1">Uncharacterized protein</fullName>
    </submittedName>
</protein>
<dbReference type="STRING" id="1871336.BBG48_05200"/>
<dbReference type="EMBL" id="MBEW02000022">
    <property type="protein sequence ID" value="RDY20725.1"/>
    <property type="molecule type" value="Genomic_DNA"/>
</dbReference>
<dbReference type="RefSeq" id="WP_068914001.1">
    <property type="nucleotide sequence ID" value="NZ_MBEW02000022.1"/>
</dbReference>
<organism evidence="1 2">
    <name type="scientific">Criibacterium bergeronii</name>
    <dbReference type="NCBI Taxonomy" id="1871336"/>
    <lineage>
        <taxon>Bacteria</taxon>
        <taxon>Bacillati</taxon>
        <taxon>Bacillota</taxon>
        <taxon>Clostridia</taxon>
        <taxon>Peptostreptococcales</taxon>
        <taxon>Filifactoraceae</taxon>
        <taxon>Criibacterium</taxon>
    </lineage>
</organism>
<gene>
    <name evidence="1" type="ORF">BBG48_008555</name>
</gene>
<keyword evidence="2" id="KW-1185">Reference proteome</keyword>
<dbReference type="Proteomes" id="UP000093352">
    <property type="component" value="Unassembled WGS sequence"/>
</dbReference>
<accession>A0A371IJR5</accession>
<sequence>MEKLSLENHELFGEMLIDLDKHIKQLAEKLVNENFEKGDITLKLTVETFEQVDEVTGRMCKSPMFDFKVCSTLQQKNQTLGKLPCQDKALEDMCGEIYLKDINKAQMSINDLRGKDYD</sequence>
<proteinExistence type="predicted"/>
<evidence type="ECO:0000313" key="1">
    <source>
        <dbReference type="EMBL" id="RDY20725.1"/>
    </source>
</evidence>
<evidence type="ECO:0000313" key="2">
    <source>
        <dbReference type="Proteomes" id="UP000093352"/>
    </source>
</evidence>